<evidence type="ECO:0000313" key="3">
    <source>
        <dbReference type="Proteomes" id="UP001151532"/>
    </source>
</evidence>
<reference evidence="2" key="1">
    <citation type="submission" date="2022-11" db="EMBL/GenBank/DDBJ databases">
        <authorList>
            <person name="Hyden B.L."/>
            <person name="Feng K."/>
            <person name="Yates T."/>
            <person name="Jawdy S."/>
            <person name="Smart L.B."/>
            <person name="Muchero W."/>
        </authorList>
    </citation>
    <scope>NUCLEOTIDE SEQUENCE</scope>
    <source>
        <tissue evidence="2">Shoot tip</tissue>
    </source>
</reference>
<proteinExistence type="predicted"/>
<sequence>MGLEIDFSTRGWVGTAKKPRPFPRTPCSHHSLCSRHPPLPTRTGDSPRSRGSCTDSTHPVPPTCQLRLTPAHCQKKRACWLSASQLS</sequence>
<dbReference type="EMBL" id="JAPFFK010000011">
    <property type="protein sequence ID" value="KAJ6734989.1"/>
    <property type="molecule type" value="Genomic_DNA"/>
</dbReference>
<feature type="region of interest" description="Disordered" evidence="1">
    <location>
        <begin position="13"/>
        <end position="59"/>
    </location>
</feature>
<evidence type="ECO:0000256" key="1">
    <source>
        <dbReference type="SAM" id="MobiDB-lite"/>
    </source>
</evidence>
<comment type="caution">
    <text evidence="2">The sequence shown here is derived from an EMBL/GenBank/DDBJ whole genome shotgun (WGS) entry which is preliminary data.</text>
</comment>
<keyword evidence="3" id="KW-1185">Reference proteome</keyword>
<feature type="compositionally biased region" description="Polar residues" evidence="1">
    <location>
        <begin position="43"/>
        <end position="57"/>
    </location>
</feature>
<protein>
    <submittedName>
        <fullName evidence="2">Uncharacterized protein</fullName>
    </submittedName>
</protein>
<dbReference type="Proteomes" id="UP001151532">
    <property type="component" value="Chromosome 17"/>
</dbReference>
<name>A0A9Q0URF0_SALPP</name>
<evidence type="ECO:0000313" key="2">
    <source>
        <dbReference type="EMBL" id="KAJ6734989.1"/>
    </source>
</evidence>
<reference evidence="2" key="2">
    <citation type="journal article" date="2023" name="Int. J. Mol. Sci.">
        <title>De Novo Assembly and Annotation of 11 Diverse Shrub Willow (Salix) Genomes Reveals Novel Gene Organization in Sex-Linked Regions.</title>
        <authorList>
            <person name="Hyden B."/>
            <person name="Feng K."/>
            <person name="Yates T.B."/>
            <person name="Jawdy S."/>
            <person name="Cereghino C."/>
            <person name="Smart L.B."/>
            <person name="Muchero W."/>
        </authorList>
    </citation>
    <scope>NUCLEOTIDE SEQUENCE</scope>
    <source>
        <tissue evidence="2">Shoot tip</tissue>
    </source>
</reference>
<accession>A0A9Q0URF0</accession>
<organism evidence="2 3">
    <name type="scientific">Salix purpurea</name>
    <name type="common">Purple osier willow</name>
    <dbReference type="NCBI Taxonomy" id="77065"/>
    <lineage>
        <taxon>Eukaryota</taxon>
        <taxon>Viridiplantae</taxon>
        <taxon>Streptophyta</taxon>
        <taxon>Embryophyta</taxon>
        <taxon>Tracheophyta</taxon>
        <taxon>Spermatophyta</taxon>
        <taxon>Magnoliopsida</taxon>
        <taxon>eudicotyledons</taxon>
        <taxon>Gunneridae</taxon>
        <taxon>Pentapetalae</taxon>
        <taxon>rosids</taxon>
        <taxon>fabids</taxon>
        <taxon>Malpighiales</taxon>
        <taxon>Salicaceae</taxon>
        <taxon>Saliceae</taxon>
        <taxon>Salix</taxon>
    </lineage>
</organism>
<gene>
    <name evidence="2" type="ORF">OIU79_002127</name>
</gene>
<dbReference type="AlphaFoldDB" id="A0A9Q0URF0"/>